<proteinExistence type="predicted"/>
<evidence type="ECO:0000256" key="3">
    <source>
        <dbReference type="SAM" id="Phobius"/>
    </source>
</evidence>
<comment type="caution">
    <text evidence="5">The sequence shown here is derived from an EMBL/GenBank/DDBJ whole genome shotgun (WGS) entry which is preliminary data.</text>
</comment>
<feature type="coiled-coil region" evidence="2">
    <location>
        <begin position="787"/>
        <end position="877"/>
    </location>
</feature>
<dbReference type="GO" id="GO:0000155">
    <property type="term" value="F:phosphorelay sensor kinase activity"/>
    <property type="evidence" value="ECO:0007669"/>
    <property type="project" value="TreeGrafter"/>
</dbReference>
<reference evidence="5 6" key="1">
    <citation type="submission" date="2018-02" db="EMBL/GenBank/DDBJ databases">
        <title>The draft genome of Sphingobacterium sp. 5JN-11.</title>
        <authorList>
            <person name="Liu L."/>
            <person name="Li L."/>
            <person name="Liang L."/>
            <person name="Zhang X."/>
            <person name="Wang T."/>
        </authorList>
    </citation>
    <scope>NUCLEOTIDE SEQUENCE [LARGE SCALE GENOMIC DNA]</scope>
    <source>
        <strain evidence="5 6">5JN-11</strain>
    </source>
</reference>
<dbReference type="SUPFAM" id="SSF63829">
    <property type="entry name" value="Calcium-dependent phosphotriesterase"/>
    <property type="match status" value="1"/>
</dbReference>
<keyword evidence="3" id="KW-0812">Transmembrane</keyword>
<dbReference type="Pfam" id="PF07495">
    <property type="entry name" value="Y_Y_Y"/>
    <property type="match status" value="1"/>
</dbReference>
<evidence type="ECO:0000256" key="1">
    <source>
        <dbReference type="ARBA" id="ARBA00022553"/>
    </source>
</evidence>
<evidence type="ECO:0000313" key="5">
    <source>
        <dbReference type="EMBL" id="PRD49185.1"/>
    </source>
</evidence>
<dbReference type="InterPro" id="IPR000792">
    <property type="entry name" value="Tscrpt_reg_LuxR_C"/>
</dbReference>
<keyword evidence="3" id="KW-1133">Transmembrane helix</keyword>
<dbReference type="Proteomes" id="UP000239711">
    <property type="component" value="Unassembled WGS sequence"/>
</dbReference>
<dbReference type="SMART" id="SM00421">
    <property type="entry name" value="HTH_LUXR"/>
    <property type="match status" value="1"/>
</dbReference>
<dbReference type="Gene3D" id="2.130.10.10">
    <property type="entry name" value="YVTN repeat-like/Quinoprotein amine dehydrogenase"/>
    <property type="match status" value="2"/>
</dbReference>
<dbReference type="RefSeq" id="WP_105715025.1">
    <property type="nucleotide sequence ID" value="NZ_PVBQ01000001.1"/>
</dbReference>
<dbReference type="PANTHER" id="PTHR43547:SF2">
    <property type="entry name" value="HYBRID SIGNAL TRANSDUCTION HISTIDINE KINASE C"/>
    <property type="match status" value="1"/>
</dbReference>
<evidence type="ECO:0000256" key="2">
    <source>
        <dbReference type="SAM" id="Coils"/>
    </source>
</evidence>
<name>A0A2S9J8Q9_9SPHI</name>
<sequence length="968" mass="111824">MGQAKHIFLLLLPFFLLCGDVCAQRTIGMPQIINYSSKLYQGGVQNWSVTQDTQGIMYFGNNEGLLSFDGRYWNVYPLPNSTIVRSVCFDGSGRIYVGGQDEMGYFEADRKGTLIYHSLVGKIPAKERQFADVWHIAISGEHVFFQSNNYIFHYYQDKISVDRSHSSWQYMTSVTNRVYAQDMERGLLRYEDGSWKQVAGVNSLKEGAIITGIAPYAVDTLLVATMKDGLFYLADGHFVPKATSMDPRFLTNRISSIRFFGNDLFALSMYPGGMMIVDKNGMVVQRYSYGEGLQTNNIRDIFKDRDGNLWLALDDGIDYIAINSAIKYIYPDQHTKLGTYSVRIFNHKLYLGTSNGLYVTPYVGNALDNIGMSEARFEKVPHSDGQIWSIQEVNGRLLIGHEEGSFEVGDDSVRPIHTNTGIWTYQAASRVAPSRNVVVGSYLGLRHLLFDGQYFVDNGHIDGSDESLRFVYYDDRNHMVWVSHPYRGVFKLSLSADFKQIVRQKRYDVVDGLPALLHNYVFHIRNDILVSTPKGVYIYDAGHDAFIPAKQYEALVNIPIQYMTEDKTGNVWFASNKRLGVLDFSRPLEKYPYTVTYFPELNGEILGGFESVYFHDAQNVFVSGQKGGILLNYKAYQERASKPNMLLRTVKAFDSDKKEQLMLGGYRYKDISSTKLRYAFNSLQFSFSSTMYDQQDQVEFSYMLEGLETKWSAWSNRSEKEYTNLPAGAYVFRVKSRNGMGNESEEQTFYFRVAPPWYAHPVSYVLYGVLFLIFIFWILRIQRKKLKERHRDELHVRQLEIEKKEKEVIKLRNEKLEAELGFKDKELANLTMNIIQRGEVLSKIKDNINQTMNRLEDKEAQQNFKQLIRLIRSAERTNDDWEKFNAHIHHANENFFLRLKQQHPDLTTNELKLCALLRMNLLSKEIAQLMHVTVKAVEVSRYRLRKKLKIDSEVNLYDYLMRYAKSEA</sequence>
<dbReference type="EMBL" id="PVBQ01000001">
    <property type="protein sequence ID" value="PRD49185.1"/>
    <property type="molecule type" value="Genomic_DNA"/>
</dbReference>
<feature type="transmembrane region" description="Helical" evidence="3">
    <location>
        <begin position="757"/>
        <end position="779"/>
    </location>
</feature>
<dbReference type="SUPFAM" id="SSF46894">
    <property type="entry name" value="C-terminal effector domain of the bipartite response regulators"/>
    <property type="match status" value="1"/>
</dbReference>
<dbReference type="InterPro" id="IPR036388">
    <property type="entry name" value="WH-like_DNA-bd_sf"/>
</dbReference>
<dbReference type="InterPro" id="IPR016032">
    <property type="entry name" value="Sig_transdc_resp-reg_C-effctor"/>
</dbReference>
<dbReference type="Gene3D" id="2.60.40.10">
    <property type="entry name" value="Immunoglobulins"/>
    <property type="match status" value="1"/>
</dbReference>
<dbReference type="Pfam" id="PF07494">
    <property type="entry name" value="Reg_prop"/>
    <property type="match status" value="1"/>
</dbReference>
<keyword evidence="3" id="KW-0472">Membrane</keyword>
<keyword evidence="2" id="KW-0175">Coiled coil</keyword>
<protein>
    <submittedName>
        <fullName evidence="5">Transcriptional regulator</fullName>
    </submittedName>
</protein>
<dbReference type="Gene3D" id="1.10.10.10">
    <property type="entry name" value="Winged helix-like DNA-binding domain superfamily/Winged helix DNA-binding domain"/>
    <property type="match status" value="1"/>
</dbReference>
<dbReference type="AlphaFoldDB" id="A0A2S9J8Q9"/>
<dbReference type="GO" id="GO:0003677">
    <property type="term" value="F:DNA binding"/>
    <property type="evidence" value="ECO:0007669"/>
    <property type="project" value="InterPro"/>
</dbReference>
<dbReference type="GO" id="GO:0006355">
    <property type="term" value="P:regulation of DNA-templated transcription"/>
    <property type="evidence" value="ECO:0007669"/>
    <property type="project" value="InterPro"/>
</dbReference>
<keyword evidence="1" id="KW-0597">Phosphoprotein</keyword>
<gene>
    <name evidence="5" type="ORF">C5745_00660</name>
</gene>
<dbReference type="PANTHER" id="PTHR43547">
    <property type="entry name" value="TWO-COMPONENT HISTIDINE KINASE"/>
    <property type="match status" value="1"/>
</dbReference>
<evidence type="ECO:0000259" key="4">
    <source>
        <dbReference type="SMART" id="SM00421"/>
    </source>
</evidence>
<feature type="domain" description="HTH luxR-type" evidence="4">
    <location>
        <begin position="903"/>
        <end position="960"/>
    </location>
</feature>
<keyword evidence="6" id="KW-1185">Reference proteome</keyword>
<dbReference type="InterPro" id="IPR015943">
    <property type="entry name" value="WD40/YVTN_repeat-like_dom_sf"/>
</dbReference>
<organism evidence="5 6">
    <name type="scientific">Sphingobacterium haloxyli</name>
    <dbReference type="NCBI Taxonomy" id="2100533"/>
    <lineage>
        <taxon>Bacteria</taxon>
        <taxon>Pseudomonadati</taxon>
        <taxon>Bacteroidota</taxon>
        <taxon>Sphingobacteriia</taxon>
        <taxon>Sphingobacteriales</taxon>
        <taxon>Sphingobacteriaceae</taxon>
        <taxon>Sphingobacterium</taxon>
    </lineage>
</organism>
<dbReference type="InterPro" id="IPR011110">
    <property type="entry name" value="Reg_prop"/>
</dbReference>
<dbReference type="OrthoDB" id="9809670at2"/>
<evidence type="ECO:0000313" key="6">
    <source>
        <dbReference type="Proteomes" id="UP000239711"/>
    </source>
</evidence>
<dbReference type="InterPro" id="IPR013783">
    <property type="entry name" value="Ig-like_fold"/>
</dbReference>
<dbReference type="InterPro" id="IPR011123">
    <property type="entry name" value="Y_Y_Y"/>
</dbReference>
<accession>A0A2S9J8Q9</accession>